<comment type="similarity">
    <text evidence="1">Belongs to the ABC transporter superfamily. ABCD family. Peroxisomal fatty acyl CoA transporter (TC 3.A.1.203) subfamily.</text>
</comment>
<dbReference type="GO" id="GO:0016887">
    <property type="term" value="F:ATP hydrolysis activity"/>
    <property type="evidence" value="ECO:0007669"/>
    <property type="project" value="InterPro"/>
</dbReference>
<evidence type="ECO:0000256" key="4">
    <source>
        <dbReference type="ARBA" id="ARBA00022741"/>
    </source>
</evidence>
<dbReference type="GO" id="GO:0005778">
    <property type="term" value="C:peroxisomal membrane"/>
    <property type="evidence" value="ECO:0000318"/>
    <property type="project" value="GO_Central"/>
</dbReference>
<evidence type="ECO:0000256" key="6">
    <source>
        <dbReference type="ARBA" id="ARBA00022989"/>
    </source>
</evidence>
<keyword evidence="6" id="KW-1133">Transmembrane helix</keyword>
<dbReference type="GO" id="GO:0005524">
    <property type="term" value="F:ATP binding"/>
    <property type="evidence" value="ECO:0000318"/>
    <property type="project" value="GO_Central"/>
</dbReference>
<keyword evidence="7" id="KW-0472">Membrane</keyword>
<dbReference type="PANTHER" id="PTHR11384">
    <property type="entry name" value="ATP-BINDING CASSETTE, SUB-FAMILY D MEMBER"/>
    <property type="match status" value="1"/>
</dbReference>
<evidence type="ECO:0000256" key="7">
    <source>
        <dbReference type="ARBA" id="ARBA00023136"/>
    </source>
</evidence>
<dbReference type="GO" id="GO:0015910">
    <property type="term" value="P:long-chain fatty acid import into peroxisome"/>
    <property type="evidence" value="ECO:0000318"/>
    <property type="project" value="GO_Central"/>
</dbReference>
<evidence type="ECO:0000256" key="1">
    <source>
        <dbReference type="ARBA" id="ARBA00008575"/>
    </source>
</evidence>
<evidence type="ECO:0000259" key="9">
    <source>
        <dbReference type="PROSITE" id="PS50893"/>
    </source>
</evidence>
<keyword evidence="3" id="KW-0812">Transmembrane</keyword>
<comment type="caution">
    <text evidence="11">The sequence shown here is derived from an EMBL/GenBank/DDBJ whole genome shotgun (WGS) entry which is preliminary data.</text>
</comment>
<protein>
    <recommendedName>
        <fullName evidence="13">ABC transporter domain-containing protein</fullName>
    </recommendedName>
</protein>
<dbReference type="PROSITE" id="PS50929">
    <property type="entry name" value="ABC_TM1F"/>
    <property type="match status" value="1"/>
</dbReference>
<evidence type="ECO:0008006" key="13">
    <source>
        <dbReference type="Google" id="ProtNLM"/>
    </source>
</evidence>
<dbReference type="GO" id="GO:0006635">
    <property type="term" value="P:fatty acid beta-oxidation"/>
    <property type="evidence" value="ECO:0000318"/>
    <property type="project" value="GO_Central"/>
</dbReference>
<keyword evidence="5" id="KW-0067">ATP-binding</keyword>
<feature type="domain" description="ABC transmembrane type-1" evidence="10">
    <location>
        <begin position="147"/>
        <end position="337"/>
    </location>
</feature>
<dbReference type="CDD" id="cd03223">
    <property type="entry name" value="ABCD_peroxisomal_ALDP"/>
    <property type="match status" value="2"/>
</dbReference>
<dbReference type="InterPro" id="IPR003439">
    <property type="entry name" value="ABC_transporter-like_ATP-bd"/>
</dbReference>
<feature type="region of interest" description="Disordered" evidence="8">
    <location>
        <begin position="43"/>
        <end position="73"/>
    </location>
</feature>
<dbReference type="PANTHER" id="PTHR11384:SF56">
    <property type="entry name" value="ABC TRANSPORTER D FAMILY MEMBER 1"/>
    <property type="match status" value="1"/>
</dbReference>
<gene>
    <name evidence="11" type="ORF">LSAT_V11C800388410</name>
</gene>
<dbReference type="Proteomes" id="UP000235145">
    <property type="component" value="Unassembled WGS sequence"/>
</dbReference>
<dbReference type="Pfam" id="PF06472">
    <property type="entry name" value="ABC_membrane_2"/>
    <property type="match status" value="3"/>
</dbReference>
<dbReference type="InterPro" id="IPR011527">
    <property type="entry name" value="ABC1_TM_dom"/>
</dbReference>
<evidence type="ECO:0000256" key="8">
    <source>
        <dbReference type="SAM" id="MobiDB-lite"/>
    </source>
</evidence>
<feature type="compositionally biased region" description="Basic and acidic residues" evidence="8">
    <location>
        <begin position="57"/>
        <end position="66"/>
    </location>
</feature>
<dbReference type="InterPro" id="IPR036640">
    <property type="entry name" value="ABC1_TM_sf"/>
</dbReference>
<organism evidence="11 12">
    <name type="scientific">Lactuca sativa</name>
    <name type="common">Garden lettuce</name>
    <dbReference type="NCBI Taxonomy" id="4236"/>
    <lineage>
        <taxon>Eukaryota</taxon>
        <taxon>Viridiplantae</taxon>
        <taxon>Streptophyta</taxon>
        <taxon>Embryophyta</taxon>
        <taxon>Tracheophyta</taxon>
        <taxon>Spermatophyta</taxon>
        <taxon>Magnoliopsida</taxon>
        <taxon>eudicotyledons</taxon>
        <taxon>Gunneridae</taxon>
        <taxon>Pentapetalae</taxon>
        <taxon>asterids</taxon>
        <taxon>campanulids</taxon>
        <taxon>Asterales</taxon>
        <taxon>Asteraceae</taxon>
        <taxon>Cichorioideae</taxon>
        <taxon>Cichorieae</taxon>
        <taxon>Lactucinae</taxon>
        <taxon>Lactuca</taxon>
    </lineage>
</organism>
<evidence type="ECO:0000256" key="3">
    <source>
        <dbReference type="ARBA" id="ARBA00022692"/>
    </source>
</evidence>
<proteinExistence type="inferred from homology"/>
<dbReference type="GO" id="GO:0042626">
    <property type="term" value="F:ATPase-coupled transmembrane transporter activity"/>
    <property type="evidence" value="ECO:0000318"/>
    <property type="project" value="GO_Central"/>
</dbReference>
<dbReference type="EMBL" id="NBSK02000008">
    <property type="protein sequence ID" value="KAJ0190871.1"/>
    <property type="molecule type" value="Genomic_DNA"/>
</dbReference>
<dbReference type="Gene3D" id="1.20.1560.10">
    <property type="entry name" value="ABC transporter type 1, transmembrane domain"/>
    <property type="match status" value="1"/>
</dbReference>
<evidence type="ECO:0000256" key="5">
    <source>
        <dbReference type="ARBA" id="ARBA00022840"/>
    </source>
</evidence>
<feature type="domain" description="ABC transporter" evidence="9">
    <location>
        <begin position="419"/>
        <end position="651"/>
    </location>
</feature>
<dbReference type="SUPFAM" id="SSF52540">
    <property type="entry name" value="P-loop containing nucleoside triphosphate hydrolases"/>
    <property type="match status" value="2"/>
</dbReference>
<evidence type="ECO:0000256" key="2">
    <source>
        <dbReference type="ARBA" id="ARBA00022448"/>
    </source>
</evidence>
<dbReference type="InterPro" id="IPR017871">
    <property type="entry name" value="ABC_transporter-like_CS"/>
</dbReference>
<dbReference type="GO" id="GO:0007031">
    <property type="term" value="P:peroxisome organization"/>
    <property type="evidence" value="ECO:0000318"/>
    <property type="project" value="GO_Central"/>
</dbReference>
<dbReference type="GO" id="GO:0005324">
    <property type="term" value="F:long-chain fatty acid transmembrane transporter activity"/>
    <property type="evidence" value="ECO:0000318"/>
    <property type="project" value="GO_Central"/>
</dbReference>
<dbReference type="InterPro" id="IPR027417">
    <property type="entry name" value="P-loop_NTPase"/>
</dbReference>
<dbReference type="InterPro" id="IPR050835">
    <property type="entry name" value="ABC_transporter_sub-D"/>
</dbReference>
<dbReference type="Gene3D" id="3.40.50.300">
    <property type="entry name" value="P-loop containing nucleotide triphosphate hydrolases"/>
    <property type="match status" value="2"/>
</dbReference>
<dbReference type="GO" id="GO:0042760">
    <property type="term" value="P:very long-chain fatty acid catabolic process"/>
    <property type="evidence" value="ECO:0000318"/>
    <property type="project" value="GO_Central"/>
</dbReference>
<dbReference type="SUPFAM" id="SSF90123">
    <property type="entry name" value="ABC transporter transmembrane region"/>
    <property type="match status" value="1"/>
</dbReference>
<dbReference type="GO" id="GO:0140359">
    <property type="term" value="F:ABC-type transporter activity"/>
    <property type="evidence" value="ECO:0007669"/>
    <property type="project" value="InterPro"/>
</dbReference>
<dbReference type="Pfam" id="PF00005">
    <property type="entry name" value="ABC_tran"/>
    <property type="match status" value="2"/>
</dbReference>
<keyword evidence="4" id="KW-0547">Nucleotide-binding</keyword>
<dbReference type="SMART" id="SM00382">
    <property type="entry name" value="AAA"/>
    <property type="match status" value="2"/>
</dbReference>
<sequence>MTSLQLLQLTERGRSLLSSGRRKTLLLATGIIVAGGTAAYMHSQSRVRRPSETNGLGDDHENERGSRNKSVIKKSRQKKGLKSLQVLAAILLSHMGKMGAKDLLALLATVMLRTAVSNRLAKVQGFLFRAAFLRRVPTFVQLIIENITLCFVQSALYSTSKYITGTLSLRFRKILTKLIHAQYFQNMIYYKMSHVDGRITNPEQRIASDVPKFCSELSDLIQEDLTAVTDGLLYSWRLCSYASPKYIVWILAYVLGAGATIRNFSPAFGKLMSTEQQLEGEYRQLHSRLRTHAESIAFYGGETREESHIQHKFKALVNHLKLVQHDHWWFGMVQDFLLKYLGATVAVILIIEPFFSGTLRPDTSTLGRAEMLSNLRYHTSVIISLFQSLGTLSISSRRLNRLSGYADRIHELMAISRELSPKDVPSLQRRGSRNYITQADYIEFDGVKVVTPSGPNGSGKSSLFRVLGGLWPLVSGHIVKPGVGSDLNKEIFYVPQRPYTAVGTLRDQLIYPLTSDQEVEPLTHSEMVDLLKNVDLEYLLNRYPPEKEINWGEELSLGEQQRLGMARLFYHKPRFAILDECTSAVTTDMEERFCAKVRAMGTSCITISHRPALVAFHDVVLSLDGEGGWRVNHKREDSLADAGFPKLKSSETERQNDAMAVQLAFSNTRNDSTFSSSKSQSYFSELIAASPSEEISTLLPVVPQLQNDPRVLPLRIAAMFKVLVPTVLDKQGAQLLAVAVLVVSRTWISDRIASLNGMNLPLMFCISRRLDDFIYTTSPLINRCFDFSGTTVKYVLEQDKAAFVRLIGVSVLQSAASSFVAPSLRHLTARLALGWRIRLTSHLLKNYLRKNAYYKLRTGSCSLDCRKRNLGVTSGFVKMSAIADMSFKEDGEVCIRTLPVRIGKGLFSSLGLGSVADVAPDGSSLGGHGNGIVFHMSGDSIDADQRITQDLEKLSTDLSGLVTGMVKPSVDILWFTWRMKMLTGRRGVAILYAYMLLGLGFLRSVTPDFGDLGNREQELEGSFRFMHERLRTHAESVAFFGGGAREKAMIESRFNELLAHAKILLRKKWLFGVLDDFVTKQLPHNVTWGLSLLYAMEHKADRSLTSTQGELAHALRFLASVVSQSFLAFGDILELHRKFIELSGGVNRIFELEELLDAAQSDENAGTSSKSNEESEDVISFSEVDIITPTQKLLARKLTCEIVPGKSLLLTGPNGSGKSSVFRALRGLWPIVDGRLVKPCHDVNDVAEAESGCGTGILYIPQKPYTCLGTLRDQIIYPLSHEQAEKRALSLCQQGQIDVGVADANILDMHLKRILENVKLLYLFEREGRWDASQNWEDILSLGEQQRLGMARLFFHKPRFGVLDECTNATSVDVEEHLYRLACDMGITVITSSQRPALIPFHSMELRLIDGEGKWELRSIKH</sequence>
<reference evidence="11 12" key="1">
    <citation type="journal article" date="2017" name="Nat. Commun.">
        <title>Genome assembly with in vitro proximity ligation data and whole-genome triplication in lettuce.</title>
        <authorList>
            <person name="Reyes-Chin-Wo S."/>
            <person name="Wang Z."/>
            <person name="Yang X."/>
            <person name="Kozik A."/>
            <person name="Arikit S."/>
            <person name="Song C."/>
            <person name="Xia L."/>
            <person name="Froenicke L."/>
            <person name="Lavelle D.O."/>
            <person name="Truco M.J."/>
            <person name="Xia R."/>
            <person name="Zhu S."/>
            <person name="Xu C."/>
            <person name="Xu H."/>
            <person name="Xu X."/>
            <person name="Cox K."/>
            <person name="Korf I."/>
            <person name="Meyers B.C."/>
            <person name="Michelmore R.W."/>
        </authorList>
    </citation>
    <scope>NUCLEOTIDE SEQUENCE [LARGE SCALE GENOMIC DNA]</scope>
    <source>
        <strain evidence="12">cv. Salinas</strain>
        <tissue evidence="11">Seedlings</tissue>
    </source>
</reference>
<name>A0A9R1UQ53_LACSA</name>
<evidence type="ECO:0000259" key="10">
    <source>
        <dbReference type="PROSITE" id="PS50929"/>
    </source>
</evidence>
<dbReference type="PROSITE" id="PS50893">
    <property type="entry name" value="ABC_TRANSPORTER_2"/>
    <property type="match status" value="2"/>
</dbReference>
<dbReference type="PROSITE" id="PS00211">
    <property type="entry name" value="ABC_TRANSPORTER_1"/>
    <property type="match status" value="2"/>
</dbReference>
<evidence type="ECO:0000313" key="12">
    <source>
        <dbReference type="Proteomes" id="UP000235145"/>
    </source>
</evidence>
<keyword evidence="2" id="KW-0813">Transport</keyword>
<evidence type="ECO:0000313" key="11">
    <source>
        <dbReference type="EMBL" id="KAJ0190871.1"/>
    </source>
</evidence>
<feature type="domain" description="ABC transporter" evidence="9">
    <location>
        <begin position="1179"/>
        <end position="1420"/>
    </location>
</feature>
<keyword evidence="12" id="KW-1185">Reference proteome</keyword>
<dbReference type="InterPro" id="IPR003593">
    <property type="entry name" value="AAA+_ATPase"/>
</dbReference>
<accession>A0A9R1UQ53</accession>